<keyword evidence="19" id="KW-1185">Reference proteome</keyword>
<sequence>MSHDHHDAAHEGAHGSLRDYLVGFTLAVILTAIPFWLVMERPLPANWTAALVIIFAAVQVVVHMIYFLHMKAGAEDGWTMTSLVFTVIVVVITIAGSAWVMYHMNTNMMPMMHGAT</sequence>
<feature type="transmembrane region" description="Helical" evidence="17">
    <location>
        <begin position="80"/>
        <end position="102"/>
    </location>
</feature>
<dbReference type="GO" id="GO:0019646">
    <property type="term" value="P:aerobic electron transport chain"/>
    <property type="evidence" value="ECO:0007669"/>
    <property type="project" value="TreeGrafter"/>
</dbReference>
<evidence type="ECO:0000313" key="18">
    <source>
        <dbReference type="EMBL" id="RVT96599.1"/>
    </source>
</evidence>
<dbReference type="Pfam" id="PF03626">
    <property type="entry name" value="COX4_pro"/>
    <property type="match status" value="1"/>
</dbReference>
<evidence type="ECO:0000256" key="7">
    <source>
        <dbReference type="ARBA" id="ARBA00022692"/>
    </source>
</evidence>
<proteinExistence type="inferred from homology"/>
<reference evidence="18 19" key="1">
    <citation type="submission" date="2019-01" db="EMBL/GenBank/DDBJ databases">
        <authorList>
            <person name="Chen W.-M."/>
        </authorList>
    </citation>
    <scope>NUCLEOTIDE SEQUENCE [LARGE SCALE GENOMIC DNA]</scope>
    <source>
        <strain evidence="18 19">CCP-6</strain>
    </source>
</reference>
<dbReference type="GO" id="GO:0005886">
    <property type="term" value="C:plasma membrane"/>
    <property type="evidence" value="ECO:0007669"/>
    <property type="project" value="UniProtKB-SubCell"/>
</dbReference>
<evidence type="ECO:0000256" key="16">
    <source>
        <dbReference type="ARBA" id="ARBA00032185"/>
    </source>
</evidence>
<feature type="transmembrane region" description="Helical" evidence="17">
    <location>
        <begin position="45"/>
        <end position="68"/>
    </location>
</feature>
<dbReference type="OrthoDB" id="2375888at2"/>
<accession>A0A437MG44</accession>
<comment type="function">
    <text evidence="12">Cytochrome bo(3) ubiquinol terminal oxidase is the component of the aerobic respiratory chain of E.coli that predominates when cells are grown at high aeration. Has proton pump activity across the membrane in addition to electron transfer, pumping 2 protons/electron.</text>
</comment>
<evidence type="ECO:0000256" key="9">
    <source>
        <dbReference type="ARBA" id="ARBA00022989"/>
    </source>
</evidence>
<dbReference type="GO" id="GO:0009319">
    <property type="term" value="C:cytochrome o ubiquinol oxidase complex"/>
    <property type="evidence" value="ECO:0007669"/>
    <property type="project" value="TreeGrafter"/>
</dbReference>
<evidence type="ECO:0000256" key="2">
    <source>
        <dbReference type="ARBA" id="ARBA00008079"/>
    </source>
</evidence>
<dbReference type="RefSeq" id="WP_127787251.1">
    <property type="nucleotide sequence ID" value="NZ_SACL01000003.1"/>
</dbReference>
<dbReference type="InterPro" id="IPR005171">
    <property type="entry name" value="Cyt_c_oxidase_su4_prok"/>
</dbReference>
<dbReference type="InterPro" id="IPR050968">
    <property type="entry name" value="Cytochrome_c_oxidase_bac_sub4"/>
</dbReference>
<keyword evidence="8" id="KW-0249">Electron transport</keyword>
<dbReference type="Proteomes" id="UP000282957">
    <property type="component" value="Unassembled WGS sequence"/>
</dbReference>
<evidence type="ECO:0000256" key="17">
    <source>
        <dbReference type="SAM" id="Phobius"/>
    </source>
</evidence>
<dbReference type="PANTHER" id="PTHR36835">
    <property type="entry name" value="CYTOCHROME BO(3) UBIQUINOL OXIDASE SUBUNIT 4"/>
    <property type="match status" value="1"/>
</dbReference>
<protein>
    <recommendedName>
        <fullName evidence="4">Cytochrome bo(3) ubiquinol oxidase subunit 4</fullName>
    </recommendedName>
    <alternativeName>
        <fullName evidence="16">Cytochrome o ubiquinol oxidase subunit 4</fullName>
    </alternativeName>
    <alternativeName>
        <fullName evidence="13">Oxidase bo(3) subunit 4</fullName>
    </alternativeName>
    <alternativeName>
        <fullName evidence="14">Ubiquinol oxidase polypeptide IV</fullName>
    </alternativeName>
    <alternativeName>
        <fullName evidence="15">Ubiquinol oxidase subunit 4</fullName>
    </alternativeName>
</protein>
<evidence type="ECO:0000256" key="14">
    <source>
        <dbReference type="ARBA" id="ARBA00030211"/>
    </source>
</evidence>
<evidence type="ECO:0000256" key="11">
    <source>
        <dbReference type="ARBA" id="ARBA00023136"/>
    </source>
</evidence>
<evidence type="ECO:0000256" key="3">
    <source>
        <dbReference type="ARBA" id="ARBA00011700"/>
    </source>
</evidence>
<evidence type="ECO:0000256" key="4">
    <source>
        <dbReference type="ARBA" id="ARBA00014689"/>
    </source>
</evidence>
<dbReference type="GO" id="GO:0015078">
    <property type="term" value="F:proton transmembrane transporter activity"/>
    <property type="evidence" value="ECO:0007669"/>
    <property type="project" value="TreeGrafter"/>
</dbReference>
<dbReference type="GO" id="GO:0009486">
    <property type="term" value="F:cytochrome bo3 ubiquinol oxidase activity"/>
    <property type="evidence" value="ECO:0007669"/>
    <property type="project" value="InterPro"/>
</dbReference>
<comment type="subcellular location">
    <subcellularLocation>
        <location evidence="1">Cell membrane</location>
        <topology evidence="1">Multi-pass membrane protein</topology>
    </subcellularLocation>
</comment>
<keyword evidence="6" id="KW-1003">Cell membrane</keyword>
<keyword evidence="5" id="KW-0813">Transport</keyword>
<name>A0A437MG44_9PROT</name>
<keyword evidence="10" id="KW-0560">Oxidoreductase</keyword>
<keyword evidence="11 17" id="KW-0472">Membrane</keyword>
<evidence type="ECO:0000256" key="5">
    <source>
        <dbReference type="ARBA" id="ARBA00022448"/>
    </source>
</evidence>
<evidence type="ECO:0000256" key="8">
    <source>
        <dbReference type="ARBA" id="ARBA00022982"/>
    </source>
</evidence>
<dbReference type="EMBL" id="SACL01000003">
    <property type="protein sequence ID" value="RVT96599.1"/>
    <property type="molecule type" value="Genomic_DNA"/>
</dbReference>
<dbReference type="AlphaFoldDB" id="A0A437MG44"/>
<evidence type="ECO:0000256" key="6">
    <source>
        <dbReference type="ARBA" id="ARBA00022475"/>
    </source>
</evidence>
<evidence type="ECO:0000256" key="12">
    <source>
        <dbReference type="ARBA" id="ARBA00025694"/>
    </source>
</evidence>
<dbReference type="PANTHER" id="PTHR36835:SF1">
    <property type="entry name" value="CYTOCHROME BO(3) UBIQUINOL OXIDASE SUBUNIT 4"/>
    <property type="match status" value="1"/>
</dbReference>
<evidence type="ECO:0000256" key="10">
    <source>
        <dbReference type="ARBA" id="ARBA00023002"/>
    </source>
</evidence>
<evidence type="ECO:0000313" key="19">
    <source>
        <dbReference type="Proteomes" id="UP000282957"/>
    </source>
</evidence>
<comment type="similarity">
    <text evidence="2">Belongs to the cytochrome c oxidase bacterial subunit 4 family.</text>
</comment>
<evidence type="ECO:0000256" key="1">
    <source>
        <dbReference type="ARBA" id="ARBA00004651"/>
    </source>
</evidence>
<keyword evidence="7 17" id="KW-0812">Transmembrane</keyword>
<dbReference type="InterPro" id="IPR014210">
    <property type="entry name" value="Cyt_o_ubiqinol_oxidase_su4"/>
</dbReference>
<evidence type="ECO:0000256" key="13">
    <source>
        <dbReference type="ARBA" id="ARBA00030071"/>
    </source>
</evidence>
<dbReference type="GO" id="GO:0015990">
    <property type="term" value="P:electron transport coupled proton transport"/>
    <property type="evidence" value="ECO:0007669"/>
    <property type="project" value="InterPro"/>
</dbReference>
<dbReference type="NCBIfam" id="TIGR02847">
    <property type="entry name" value="CyoD"/>
    <property type="match status" value="1"/>
</dbReference>
<comment type="subunit">
    <text evidence="3">Heterooctamer of two A chains, two B chains, two C chains and two D chains.</text>
</comment>
<comment type="caution">
    <text evidence="18">The sequence shown here is derived from an EMBL/GenBank/DDBJ whole genome shotgun (WGS) entry which is preliminary data.</text>
</comment>
<keyword evidence="9 17" id="KW-1133">Transmembrane helix</keyword>
<feature type="transmembrane region" description="Helical" evidence="17">
    <location>
        <begin position="20"/>
        <end position="38"/>
    </location>
</feature>
<evidence type="ECO:0000256" key="15">
    <source>
        <dbReference type="ARBA" id="ARBA00031887"/>
    </source>
</evidence>
<gene>
    <name evidence="18" type="primary">cyoD</name>
    <name evidence="18" type="ORF">EOD42_09270</name>
</gene>
<organism evidence="18 19">
    <name type="scientific">Rhodovarius crocodyli</name>
    <dbReference type="NCBI Taxonomy" id="1979269"/>
    <lineage>
        <taxon>Bacteria</taxon>
        <taxon>Pseudomonadati</taxon>
        <taxon>Pseudomonadota</taxon>
        <taxon>Alphaproteobacteria</taxon>
        <taxon>Acetobacterales</taxon>
        <taxon>Roseomonadaceae</taxon>
        <taxon>Rhodovarius</taxon>
    </lineage>
</organism>